<dbReference type="AlphaFoldDB" id="A0A2N5S0G7"/>
<organism evidence="3 4">
    <name type="scientific">Puccinia coronata f. sp. avenae</name>
    <dbReference type="NCBI Taxonomy" id="200324"/>
    <lineage>
        <taxon>Eukaryota</taxon>
        <taxon>Fungi</taxon>
        <taxon>Dikarya</taxon>
        <taxon>Basidiomycota</taxon>
        <taxon>Pucciniomycotina</taxon>
        <taxon>Pucciniomycetes</taxon>
        <taxon>Pucciniales</taxon>
        <taxon>Pucciniaceae</taxon>
        <taxon>Puccinia</taxon>
    </lineage>
</organism>
<evidence type="ECO:0000313" key="4">
    <source>
        <dbReference type="Proteomes" id="UP000235392"/>
    </source>
</evidence>
<feature type="compositionally biased region" description="Low complexity" evidence="1">
    <location>
        <begin position="470"/>
        <end position="484"/>
    </location>
</feature>
<comment type="caution">
    <text evidence="3">The sequence shown here is derived from an EMBL/GenBank/DDBJ whole genome shotgun (WGS) entry which is preliminary data.</text>
</comment>
<evidence type="ECO:0000313" key="3">
    <source>
        <dbReference type="EMBL" id="PLW06731.1"/>
    </source>
</evidence>
<dbReference type="InterPro" id="IPR057678">
    <property type="entry name" value="DUF7918"/>
</dbReference>
<gene>
    <name evidence="3" type="ORF">PCASD_25737</name>
</gene>
<proteinExistence type="predicted"/>
<feature type="region of interest" description="Disordered" evidence="1">
    <location>
        <begin position="460"/>
        <end position="570"/>
    </location>
</feature>
<feature type="compositionally biased region" description="Pro residues" evidence="1">
    <location>
        <begin position="280"/>
        <end position="291"/>
    </location>
</feature>
<feature type="compositionally biased region" description="Polar residues" evidence="1">
    <location>
        <begin position="515"/>
        <end position="543"/>
    </location>
</feature>
<feature type="domain" description="DUF7918" evidence="2">
    <location>
        <begin position="48"/>
        <end position="279"/>
    </location>
</feature>
<feature type="compositionally biased region" description="Basic and acidic residues" evidence="1">
    <location>
        <begin position="390"/>
        <end position="400"/>
    </location>
</feature>
<evidence type="ECO:0000259" key="2">
    <source>
        <dbReference type="Pfam" id="PF25534"/>
    </source>
</evidence>
<dbReference type="Proteomes" id="UP000235392">
    <property type="component" value="Unassembled WGS sequence"/>
</dbReference>
<feature type="region of interest" description="Disordered" evidence="1">
    <location>
        <begin position="372"/>
        <end position="436"/>
    </location>
</feature>
<protein>
    <recommendedName>
        <fullName evidence="2">DUF7918 domain-containing protein</fullName>
    </recommendedName>
</protein>
<sequence length="570" mass="62186">MPLNETSGTSCSIFPIDHPSLPAGLPSNEYKHHTMKSTITGAIQEISIIESNQGTSFEISLDIKPTAYAALHQADGSSGHRHLQEDDYLIYVLLDGINAQRSKRHRSQRAPTRISGAYSRDRTSSRSFQFGALNLVDPDDFQQPSAQNLNGQICQDEKIIQALGTIQVNIVRCTLGAPQPVPRRPYRVSNSRNSHPASETLQTTNQMMFSERSKKACMLNTVGLGQPVNTCLPGRGRGGVPMPGKKSIRPVVHEEKHPFLQFIFKYKPRTILEAEGIIAQPPPPPPSPPRQPSAGNLKSAAKSSSMKPGLSDQARLGHDFQSNAELHKSSLNPNAHLTNDSDEKKPKVQEKPMYIDIDSDSDSEYVAKHVRGEGTSLHSSTSQAQRPHAKREPRDHDDPVRAQVTQGHSQSRVPADFKKRGRSPTADVKPHKRVSLGDLSNNAAVLSASASRDIPKTELKASMNAHHPTRTAAATAGTTNDGANQSSHASPYLDEGSDDDDKFKSTILAPGTIPTALTSQLNPVHQSSKKPSPQTLNRLNNTIHHSRRNKSLPSQGPNFFDLTGMDDDSD</sequence>
<reference evidence="3 4" key="1">
    <citation type="submission" date="2017-11" db="EMBL/GenBank/DDBJ databases">
        <title>De novo assembly and phasing of dikaryotic genomes from two isolates of Puccinia coronata f. sp. avenae, the causal agent of oat crown rust.</title>
        <authorList>
            <person name="Miller M.E."/>
            <person name="Zhang Y."/>
            <person name="Omidvar V."/>
            <person name="Sperschneider J."/>
            <person name="Schwessinger B."/>
            <person name="Raley C."/>
            <person name="Palmer J.M."/>
            <person name="Garnica D."/>
            <person name="Upadhyaya N."/>
            <person name="Rathjen J."/>
            <person name="Taylor J.M."/>
            <person name="Park R.F."/>
            <person name="Dodds P.N."/>
            <person name="Hirsch C.D."/>
            <person name="Kianian S.F."/>
            <person name="Figueroa M."/>
        </authorList>
    </citation>
    <scope>NUCLEOTIDE SEQUENCE [LARGE SCALE GENOMIC DNA]</scope>
    <source>
        <strain evidence="3">12SD80</strain>
    </source>
</reference>
<name>A0A2N5S0G7_9BASI</name>
<evidence type="ECO:0000256" key="1">
    <source>
        <dbReference type="SAM" id="MobiDB-lite"/>
    </source>
</evidence>
<dbReference type="PANTHER" id="PTHR36223">
    <property type="entry name" value="BETA-LACTAMASE-TYPE TRANSPEPTIDASE FOLD DOMAIN CONTAINING PROTEIN"/>
    <property type="match status" value="1"/>
</dbReference>
<feature type="region of interest" description="Disordered" evidence="1">
    <location>
        <begin position="277"/>
        <end position="314"/>
    </location>
</feature>
<dbReference type="Pfam" id="PF25534">
    <property type="entry name" value="DUF7918"/>
    <property type="match status" value="1"/>
</dbReference>
<feature type="region of interest" description="Disordered" evidence="1">
    <location>
        <begin position="329"/>
        <end position="349"/>
    </location>
</feature>
<feature type="compositionally biased region" description="Polar residues" evidence="1">
    <location>
        <begin position="329"/>
        <end position="338"/>
    </location>
</feature>
<accession>A0A2N5S0G7</accession>
<feature type="compositionally biased region" description="Polar residues" evidence="1">
    <location>
        <begin position="376"/>
        <end position="385"/>
    </location>
</feature>
<feature type="compositionally biased region" description="Polar residues" evidence="1">
    <location>
        <begin position="403"/>
        <end position="412"/>
    </location>
</feature>
<feature type="region of interest" description="Disordered" evidence="1">
    <location>
        <begin position="102"/>
        <end position="121"/>
    </location>
</feature>
<dbReference type="PANTHER" id="PTHR36223:SF5">
    <property type="entry name" value="BETA-LACTAMASE-TYPE TRANSPEPTIDASE FOLD DOMAIN CONTAINING PROTEIN"/>
    <property type="match status" value="1"/>
</dbReference>
<dbReference type="EMBL" id="PGCI01001192">
    <property type="protein sequence ID" value="PLW06731.1"/>
    <property type="molecule type" value="Genomic_DNA"/>
</dbReference>
<feature type="compositionally biased region" description="Basic and acidic residues" evidence="1">
    <location>
        <begin position="339"/>
        <end position="349"/>
    </location>
</feature>